<dbReference type="VEuPathDB" id="FungiDB:H257_15824"/>
<evidence type="ECO:0000313" key="2">
    <source>
        <dbReference type="EMBL" id="ETV68061.1"/>
    </source>
</evidence>
<dbReference type="InterPro" id="IPR010736">
    <property type="entry name" value="SHIPPO-rpt"/>
</dbReference>
<protein>
    <submittedName>
        <fullName evidence="2">Uncharacterized protein</fullName>
    </submittedName>
</protein>
<dbReference type="RefSeq" id="XP_009842360.1">
    <property type="nucleotide sequence ID" value="XM_009844058.1"/>
</dbReference>
<name>W4FMF4_APHAT</name>
<dbReference type="STRING" id="112090.W4FMF4"/>
<feature type="region of interest" description="Disordered" evidence="1">
    <location>
        <begin position="417"/>
        <end position="450"/>
    </location>
</feature>
<feature type="region of interest" description="Disordered" evidence="1">
    <location>
        <begin position="544"/>
        <end position="580"/>
    </location>
</feature>
<organism evidence="2">
    <name type="scientific">Aphanomyces astaci</name>
    <name type="common">Crayfish plague agent</name>
    <dbReference type="NCBI Taxonomy" id="112090"/>
    <lineage>
        <taxon>Eukaryota</taxon>
        <taxon>Sar</taxon>
        <taxon>Stramenopiles</taxon>
        <taxon>Oomycota</taxon>
        <taxon>Saprolegniomycetes</taxon>
        <taxon>Saprolegniales</taxon>
        <taxon>Verrucalvaceae</taxon>
        <taxon>Aphanomyces</taxon>
    </lineage>
</organism>
<proteinExistence type="predicted"/>
<dbReference type="InterPro" id="IPR051291">
    <property type="entry name" value="CIMAP"/>
</dbReference>
<sequence>MTITTRSRRATSFTSGHTPAVVGPGSYAPENLIQANVLPSYSAFASSNKRNLNKNTGTSAITPGPGAYITEVSPGNNPGTPNGQSSNVFATKVARFAPHAPGSTIYLASTVLDNPGPGAYSCPSDLEHTDKITAMRPTSHQFSNLIKQGVPTIPRKDQSYGYSTNGEGDLHRHSAPASTYSGLGQDTVGPACYNVRREPGGDITSTVASLKSTTKREVWDELSPRLHIPGPGHYNPKVHPAITFDKADKPSAVFASKVPILPEPRRIQQDDEKALLLALHQQTHVQKPKFRGVKTEQFGSTSGRTDIASNIYTPYVTPTCNVTPGPGTYVDKKKNRYTIDRMHTRPTLRDDGVGFQAVSERPCLAKTRVANPMGPGAYTPTGHDQTLEKKVRQRQGIGRMGQFGSTTERFLWNMTPESMEPDEQTPGPGTYEQPLQNSAAPPPARGRRPRVYTSSAFRSTTGRFPKGNNNHVPEFHIVGACSAPAVGEYDLINPPQHKVATNPHLKIPFLSQGHRSEVGQDTMYMKVPGPGQYEVTSPRDLAVGAQSRTRTNGVRSTLASKPRFDKNPSKPHQLLGPGSYAIPSTIGTKSFNVTMKPKIT</sequence>
<dbReference type="GeneID" id="20817820"/>
<dbReference type="OrthoDB" id="406368at2759"/>
<evidence type="ECO:0000256" key="1">
    <source>
        <dbReference type="SAM" id="MobiDB-lite"/>
    </source>
</evidence>
<dbReference type="EMBL" id="KI913189">
    <property type="protein sequence ID" value="ETV68061.1"/>
    <property type="molecule type" value="Genomic_DNA"/>
</dbReference>
<dbReference type="AlphaFoldDB" id="W4FMF4"/>
<gene>
    <name evidence="2" type="ORF">H257_15824</name>
</gene>
<feature type="region of interest" description="Disordered" evidence="1">
    <location>
        <begin position="163"/>
        <end position="183"/>
    </location>
</feature>
<feature type="compositionally biased region" description="Polar residues" evidence="1">
    <location>
        <begin position="546"/>
        <end position="559"/>
    </location>
</feature>
<dbReference type="PANTHER" id="PTHR21580">
    <property type="entry name" value="SHIPPO-1-RELATED"/>
    <property type="match status" value="1"/>
</dbReference>
<feature type="compositionally biased region" description="Low complexity" evidence="1">
    <location>
        <begin position="1"/>
        <end position="15"/>
    </location>
</feature>
<feature type="region of interest" description="Disordered" evidence="1">
    <location>
        <begin position="368"/>
        <end position="387"/>
    </location>
</feature>
<feature type="region of interest" description="Disordered" evidence="1">
    <location>
        <begin position="1"/>
        <end position="24"/>
    </location>
</feature>
<accession>W4FMF4</accession>
<dbReference type="Pfam" id="PF07004">
    <property type="entry name" value="SHIPPO-rpt"/>
    <property type="match status" value="5"/>
</dbReference>
<reference evidence="2" key="1">
    <citation type="submission" date="2013-12" db="EMBL/GenBank/DDBJ databases">
        <title>The Genome Sequence of Aphanomyces astaci APO3.</title>
        <authorList>
            <consortium name="The Broad Institute Genomics Platform"/>
            <person name="Russ C."/>
            <person name="Tyler B."/>
            <person name="van West P."/>
            <person name="Dieguez-Uribeondo J."/>
            <person name="Young S.K."/>
            <person name="Zeng Q."/>
            <person name="Gargeya S."/>
            <person name="Fitzgerald M."/>
            <person name="Abouelleil A."/>
            <person name="Alvarado L."/>
            <person name="Chapman S.B."/>
            <person name="Gainer-Dewar J."/>
            <person name="Goldberg J."/>
            <person name="Griggs A."/>
            <person name="Gujja S."/>
            <person name="Hansen M."/>
            <person name="Howarth C."/>
            <person name="Imamovic A."/>
            <person name="Ireland A."/>
            <person name="Larimer J."/>
            <person name="McCowan C."/>
            <person name="Murphy C."/>
            <person name="Pearson M."/>
            <person name="Poon T.W."/>
            <person name="Priest M."/>
            <person name="Roberts A."/>
            <person name="Saif S."/>
            <person name="Shea T."/>
            <person name="Sykes S."/>
            <person name="Wortman J."/>
            <person name="Nusbaum C."/>
            <person name="Birren B."/>
        </authorList>
    </citation>
    <scope>NUCLEOTIDE SEQUENCE [LARGE SCALE GENOMIC DNA]</scope>
    <source>
        <strain evidence="2">APO3</strain>
    </source>
</reference>